<feature type="signal peptide" evidence="3">
    <location>
        <begin position="1"/>
        <end position="29"/>
    </location>
</feature>
<protein>
    <recommendedName>
        <fullName evidence="6">TNFR-Cys domain-containing protein</fullName>
    </recommendedName>
</protein>
<evidence type="ECO:0000256" key="1">
    <source>
        <dbReference type="SAM" id="MobiDB-lite"/>
    </source>
</evidence>
<accession>A0A6G0XXV5</accession>
<feature type="transmembrane region" description="Helical" evidence="2">
    <location>
        <begin position="184"/>
        <end position="205"/>
    </location>
</feature>
<keyword evidence="2" id="KW-0472">Membrane</keyword>
<dbReference type="VEuPathDB" id="FungiDB:AeMF1_017281"/>
<sequence>MAPRCRRYHKLNALRATIVLIVLASRCQAQTNQTCIAVKACTTADAKNCSANCPPCIAAAPNGLYSCVAKTGTVCPSTASTLCEGQSIFAAATTAATTASPSTTTASPTTTIAPPATAAPTTTPLPLATTTIQQSTTTAPVITTSAPNVVENVSLAATTAPNSTQDGTNSTIATSTSTPNQSTMIFLLIGGAVVGVVVIAAICIARQTARRSRSVVGSPLALETAGKPATISLLTSTSYLTHAPTQLEQPSRAFYGSDHEMERGSHSSVSSFQTESTSGFSQSIFQTANGKIVNLGRTTTSSLSSISSVFQVSRVPHPKQTSVVFEQRINEECEDPWAKTRDSANSIVMLAEGDEDEDLFDKDVRDMRATSVMGCSPRLFSECSSRFSDLSDGGNDVNI</sequence>
<reference evidence="4 5" key="1">
    <citation type="submission" date="2019-07" db="EMBL/GenBank/DDBJ databases">
        <title>Genomics analysis of Aphanomyces spp. identifies a new class of oomycete effector associated with host adaptation.</title>
        <authorList>
            <person name="Gaulin E."/>
        </authorList>
    </citation>
    <scope>NUCLEOTIDE SEQUENCE [LARGE SCALE GENOMIC DNA]</scope>
    <source>
        <strain evidence="4 5">ATCC 201684</strain>
    </source>
</reference>
<keyword evidence="5" id="KW-1185">Reference proteome</keyword>
<comment type="caution">
    <text evidence="4">The sequence shown here is derived from an EMBL/GenBank/DDBJ whole genome shotgun (WGS) entry which is preliminary data.</text>
</comment>
<evidence type="ECO:0000256" key="3">
    <source>
        <dbReference type="SAM" id="SignalP"/>
    </source>
</evidence>
<organism evidence="4 5">
    <name type="scientific">Aphanomyces euteiches</name>
    <dbReference type="NCBI Taxonomy" id="100861"/>
    <lineage>
        <taxon>Eukaryota</taxon>
        <taxon>Sar</taxon>
        <taxon>Stramenopiles</taxon>
        <taxon>Oomycota</taxon>
        <taxon>Saprolegniomycetes</taxon>
        <taxon>Saprolegniales</taxon>
        <taxon>Verrucalvaceae</taxon>
        <taxon>Aphanomyces</taxon>
    </lineage>
</organism>
<dbReference type="AlphaFoldDB" id="A0A6G0XXV5"/>
<evidence type="ECO:0008006" key="6">
    <source>
        <dbReference type="Google" id="ProtNLM"/>
    </source>
</evidence>
<feature type="chain" id="PRO_5026057499" description="TNFR-Cys domain-containing protein" evidence="3">
    <location>
        <begin position="30"/>
        <end position="399"/>
    </location>
</feature>
<keyword evidence="2" id="KW-1133">Transmembrane helix</keyword>
<keyword evidence="3" id="KW-0732">Signal</keyword>
<evidence type="ECO:0000256" key="2">
    <source>
        <dbReference type="SAM" id="Phobius"/>
    </source>
</evidence>
<proteinExistence type="predicted"/>
<evidence type="ECO:0000313" key="5">
    <source>
        <dbReference type="Proteomes" id="UP000481153"/>
    </source>
</evidence>
<dbReference type="Proteomes" id="UP000481153">
    <property type="component" value="Unassembled WGS sequence"/>
</dbReference>
<gene>
    <name evidence="4" type="ORF">Ae201684_000461</name>
</gene>
<feature type="region of interest" description="Disordered" evidence="1">
    <location>
        <begin position="100"/>
        <end position="124"/>
    </location>
</feature>
<name>A0A6G0XXV5_9STRA</name>
<dbReference type="EMBL" id="VJMJ01000002">
    <property type="protein sequence ID" value="KAF0745444.1"/>
    <property type="molecule type" value="Genomic_DNA"/>
</dbReference>
<evidence type="ECO:0000313" key="4">
    <source>
        <dbReference type="EMBL" id="KAF0745444.1"/>
    </source>
</evidence>
<keyword evidence="2" id="KW-0812">Transmembrane</keyword>